<feature type="signal peptide" evidence="1">
    <location>
        <begin position="1"/>
        <end position="36"/>
    </location>
</feature>
<sequence length="157" mass="16962">MKHRKLGPVGPSATWHTLLAAIGLVRLVCFVRPAEGGVSGQPMCNSQASVGSTFMTSTMTTPFSPGHSLGEFYVDEGRSLMFTTWNNGVYKFPLSLDGSYLPTFLCPQAKLMTLNYPNASNFSIPLALDTARGILFAPSETGGATTKPIWYAIEYTD</sequence>
<keyword evidence="1" id="KW-0732">Signal</keyword>
<evidence type="ECO:0000256" key="1">
    <source>
        <dbReference type="SAM" id="SignalP"/>
    </source>
</evidence>
<accession>A0A1Y1IKI6</accession>
<organism evidence="2 3">
    <name type="scientific">Klebsormidium nitens</name>
    <name type="common">Green alga</name>
    <name type="synonym">Ulothrix nitens</name>
    <dbReference type="NCBI Taxonomy" id="105231"/>
    <lineage>
        <taxon>Eukaryota</taxon>
        <taxon>Viridiplantae</taxon>
        <taxon>Streptophyta</taxon>
        <taxon>Klebsormidiophyceae</taxon>
        <taxon>Klebsormidiales</taxon>
        <taxon>Klebsormidiaceae</taxon>
        <taxon>Klebsormidium</taxon>
    </lineage>
</organism>
<evidence type="ECO:0000313" key="3">
    <source>
        <dbReference type="Proteomes" id="UP000054558"/>
    </source>
</evidence>
<protein>
    <submittedName>
        <fullName evidence="2">Uncharacterized protein</fullName>
    </submittedName>
</protein>
<dbReference type="AlphaFoldDB" id="A0A1Y1IKI6"/>
<evidence type="ECO:0000313" key="2">
    <source>
        <dbReference type="EMBL" id="GAQ89276.1"/>
    </source>
</evidence>
<dbReference type="EMBL" id="DF237455">
    <property type="protein sequence ID" value="GAQ89276.1"/>
    <property type="molecule type" value="Genomic_DNA"/>
</dbReference>
<dbReference type="Proteomes" id="UP000054558">
    <property type="component" value="Unassembled WGS sequence"/>
</dbReference>
<feature type="chain" id="PRO_5012078640" evidence="1">
    <location>
        <begin position="37"/>
        <end position="157"/>
    </location>
</feature>
<reference evidence="2 3" key="1">
    <citation type="journal article" date="2014" name="Nat. Commun.">
        <title>Klebsormidium flaccidum genome reveals primary factors for plant terrestrial adaptation.</title>
        <authorList>
            <person name="Hori K."/>
            <person name="Maruyama F."/>
            <person name="Fujisawa T."/>
            <person name="Togashi T."/>
            <person name="Yamamoto N."/>
            <person name="Seo M."/>
            <person name="Sato S."/>
            <person name="Yamada T."/>
            <person name="Mori H."/>
            <person name="Tajima N."/>
            <person name="Moriyama T."/>
            <person name="Ikeuchi M."/>
            <person name="Watanabe M."/>
            <person name="Wada H."/>
            <person name="Kobayashi K."/>
            <person name="Saito M."/>
            <person name="Masuda T."/>
            <person name="Sasaki-Sekimoto Y."/>
            <person name="Mashiguchi K."/>
            <person name="Awai K."/>
            <person name="Shimojima M."/>
            <person name="Masuda S."/>
            <person name="Iwai M."/>
            <person name="Nobusawa T."/>
            <person name="Narise T."/>
            <person name="Kondo S."/>
            <person name="Saito H."/>
            <person name="Sato R."/>
            <person name="Murakawa M."/>
            <person name="Ihara Y."/>
            <person name="Oshima-Yamada Y."/>
            <person name="Ohtaka K."/>
            <person name="Satoh M."/>
            <person name="Sonobe K."/>
            <person name="Ishii M."/>
            <person name="Ohtani R."/>
            <person name="Kanamori-Sato M."/>
            <person name="Honoki R."/>
            <person name="Miyazaki D."/>
            <person name="Mochizuki H."/>
            <person name="Umetsu J."/>
            <person name="Higashi K."/>
            <person name="Shibata D."/>
            <person name="Kamiya Y."/>
            <person name="Sato N."/>
            <person name="Nakamura Y."/>
            <person name="Tabata S."/>
            <person name="Ida S."/>
            <person name="Kurokawa K."/>
            <person name="Ohta H."/>
        </authorList>
    </citation>
    <scope>NUCLEOTIDE SEQUENCE [LARGE SCALE GENOMIC DNA]</scope>
    <source>
        <strain evidence="2 3">NIES-2285</strain>
    </source>
</reference>
<name>A0A1Y1IKI6_KLENI</name>
<proteinExistence type="predicted"/>
<gene>
    <name evidence="2" type="ORF">KFL_005060030</name>
</gene>
<keyword evidence="3" id="KW-1185">Reference proteome</keyword>